<feature type="domain" description="DUF7068" evidence="1">
    <location>
        <begin position="64"/>
        <end position="98"/>
    </location>
</feature>
<name>A0A9P6PEG4_9FUNG</name>
<dbReference type="PANTHER" id="PTHR46312:SF2">
    <property type="entry name" value="NUCLEOTIDE-BINDING OLIGOMERIZATION DOMAIN-CONTAINING PROTEIN 2-LIKE"/>
    <property type="match status" value="1"/>
</dbReference>
<protein>
    <recommendedName>
        <fullName evidence="1">DUF7068 domain-containing protein</fullName>
    </recommendedName>
</protein>
<accession>A0A9P6PEG4</accession>
<proteinExistence type="predicted"/>
<sequence length="217" mass="24333">CDEGIALRSFLETLLNQQHVVITSRPSGLDRSLLPSIDLELETVGFSQQNVSEFLAKVLEPEAVRAVQDFIQQTPLIQGIVNIPVQLDVLCFGWDSLPRGGQVKTVTGLYQMMVQKLWRKDAFQLKKTAGGKVLTETHINKMSHEEIDGLMTTESQHLGYLAFKGLKNKHQIEFDETALLSAFRDLIDHATDKDRLLTSQLLEPGIYKSNIHIPQPG</sequence>
<dbReference type="InterPro" id="IPR055496">
    <property type="entry name" value="DUF7068"/>
</dbReference>
<dbReference type="Pfam" id="PF23238">
    <property type="entry name" value="DUF7068"/>
    <property type="match status" value="1"/>
</dbReference>
<reference evidence="2" key="1">
    <citation type="journal article" date="2020" name="Fungal Divers.">
        <title>Resolving the Mortierellaceae phylogeny through synthesis of multi-gene phylogenetics and phylogenomics.</title>
        <authorList>
            <person name="Vandepol N."/>
            <person name="Liber J."/>
            <person name="Desiro A."/>
            <person name="Na H."/>
            <person name="Kennedy M."/>
            <person name="Barry K."/>
            <person name="Grigoriev I.V."/>
            <person name="Miller A.N."/>
            <person name="O'Donnell K."/>
            <person name="Stajich J.E."/>
            <person name="Bonito G."/>
        </authorList>
    </citation>
    <scope>NUCLEOTIDE SEQUENCE</scope>
    <source>
        <strain evidence="2">KOD948</strain>
    </source>
</reference>
<dbReference type="PANTHER" id="PTHR46312">
    <property type="entry name" value="NACHT DOMAIN-CONTAINING PROTEIN"/>
    <property type="match status" value="1"/>
</dbReference>
<evidence type="ECO:0000259" key="1">
    <source>
        <dbReference type="Pfam" id="PF23238"/>
    </source>
</evidence>
<keyword evidence="3" id="KW-1185">Reference proteome</keyword>
<feature type="non-terminal residue" evidence="2">
    <location>
        <position position="1"/>
    </location>
</feature>
<organism evidence="2 3">
    <name type="scientific">Mortierella polycephala</name>
    <dbReference type="NCBI Taxonomy" id="41804"/>
    <lineage>
        <taxon>Eukaryota</taxon>
        <taxon>Fungi</taxon>
        <taxon>Fungi incertae sedis</taxon>
        <taxon>Mucoromycota</taxon>
        <taxon>Mortierellomycotina</taxon>
        <taxon>Mortierellomycetes</taxon>
        <taxon>Mortierellales</taxon>
        <taxon>Mortierellaceae</taxon>
        <taxon>Mortierella</taxon>
    </lineage>
</organism>
<evidence type="ECO:0000313" key="3">
    <source>
        <dbReference type="Proteomes" id="UP000726737"/>
    </source>
</evidence>
<dbReference type="Proteomes" id="UP000726737">
    <property type="component" value="Unassembled WGS sequence"/>
</dbReference>
<dbReference type="EMBL" id="JAAAJA010001853">
    <property type="protein sequence ID" value="KAG0246006.1"/>
    <property type="molecule type" value="Genomic_DNA"/>
</dbReference>
<comment type="caution">
    <text evidence="2">The sequence shown here is derived from an EMBL/GenBank/DDBJ whole genome shotgun (WGS) entry which is preliminary data.</text>
</comment>
<dbReference type="AlphaFoldDB" id="A0A9P6PEG4"/>
<evidence type="ECO:0000313" key="2">
    <source>
        <dbReference type="EMBL" id="KAG0246006.1"/>
    </source>
</evidence>
<dbReference type="OrthoDB" id="427518at2759"/>
<gene>
    <name evidence="2" type="ORF">BG011_002609</name>
</gene>